<evidence type="ECO:0000256" key="3">
    <source>
        <dbReference type="ARBA" id="ARBA00022475"/>
    </source>
</evidence>
<evidence type="ECO:0000313" key="11">
    <source>
        <dbReference type="Proteomes" id="UP000321464"/>
    </source>
</evidence>
<evidence type="ECO:0000256" key="6">
    <source>
        <dbReference type="ARBA" id="ARBA00022989"/>
    </source>
</evidence>
<comment type="caution">
    <text evidence="10">The sequence shown here is derived from an EMBL/GenBank/DDBJ whole genome shotgun (WGS) entry which is preliminary data.</text>
</comment>
<feature type="region of interest" description="Disordered" evidence="9">
    <location>
        <begin position="77"/>
        <end position="106"/>
    </location>
</feature>
<dbReference type="PANTHER" id="PTHR33162:SF1">
    <property type="entry name" value="SEC-INDEPENDENT PROTEIN TRANSLOCASE PROTEIN TATA, CHLOROPLASTIC"/>
    <property type="match status" value="1"/>
</dbReference>
<dbReference type="PRINTS" id="PR01506">
    <property type="entry name" value="TATBPROTEIN"/>
</dbReference>
<evidence type="ECO:0000256" key="7">
    <source>
        <dbReference type="ARBA" id="ARBA00023010"/>
    </source>
</evidence>
<dbReference type="InterPro" id="IPR018448">
    <property type="entry name" value="TatB"/>
</dbReference>
<dbReference type="PANTHER" id="PTHR33162">
    <property type="entry name" value="SEC-INDEPENDENT PROTEIN TRANSLOCASE PROTEIN TATA, CHLOROPLASTIC"/>
    <property type="match status" value="1"/>
</dbReference>
<evidence type="ECO:0000256" key="4">
    <source>
        <dbReference type="ARBA" id="ARBA00022692"/>
    </source>
</evidence>
<dbReference type="GO" id="GO:0043953">
    <property type="term" value="P:protein transport by the Tat complex"/>
    <property type="evidence" value="ECO:0007669"/>
    <property type="project" value="InterPro"/>
</dbReference>
<dbReference type="NCBIfam" id="TIGR01410">
    <property type="entry name" value="tatB"/>
    <property type="match status" value="1"/>
</dbReference>
<proteinExistence type="predicted"/>
<keyword evidence="5" id="KW-0653">Protein transport</keyword>
<evidence type="ECO:0000256" key="8">
    <source>
        <dbReference type="ARBA" id="ARBA00023136"/>
    </source>
</evidence>
<organism evidence="10 11">
    <name type="scientific">Novosphingobium sediminis</name>
    <dbReference type="NCBI Taxonomy" id="707214"/>
    <lineage>
        <taxon>Bacteria</taxon>
        <taxon>Pseudomonadati</taxon>
        <taxon>Pseudomonadota</taxon>
        <taxon>Alphaproteobacteria</taxon>
        <taxon>Sphingomonadales</taxon>
        <taxon>Sphingomonadaceae</taxon>
        <taxon>Novosphingobium</taxon>
    </lineage>
</organism>
<keyword evidence="3" id="KW-1003">Cell membrane</keyword>
<evidence type="ECO:0000256" key="2">
    <source>
        <dbReference type="ARBA" id="ARBA00022448"/>
    </source>
</evidence>
<dbReference type="Gene3D" id="1.20.5.3310">
    <property type="match status" value="1"/>
</dbReference>
<protein>
    <recommendedName>
        <fullName evidence="12">Sec-independent protein translocase protein TatB</fullName>
    </recommendedName>
</protein>
<keyword evidence="7" id="KW-0811">Translocation</keyword>
<dbReference type="AlphaFoldDB" id="A0A512AN91"/>
<dbReference type="EMBL" id="BJYR01000020">
    <property type="protein sequence ID" value="GEO01179.1"/>
    <property type="molecule type" value="Genomic_DNA"/>
</dbReference>
<keyword evidence="2" id="KW-0813">Transport</keyword>
<accession>A0A512AN91</accession>
<gene>
    <name evidence="10" type="ORF">NSE01_30110</name>
</gene>
<dbReference type="InterPro" id="IPR003369">
    <property type="entry name" value="TatA/B/E"/>
</dbReference>
<keyword evidence="8" id="KW-0472">Membrane</keyword>
<evidence type="ECO:0000256" key="9">
    <source>
        <dbReference type="SAM" id="MobiDB-lite"/>
    </source>
</evidence>
<keyword evidence="11" id="KW-1185">Reference proteome</keyword>
<evidence type="ECO:0000256" key="5">
    <source>
        <dbReference type="ARBA" id="ARBA00022927"/>
    </source>
</evidence>
<evidence type="ECO:0000256" key="1">
    <source>
        <dbReference type="ARBA" id="ARBA00004167"/>
    </source>
</evidence>
<keyword evidence="6" id="KW-1133">Transmembrane helix</keyword>
<dbReference type="GO" id="GO:0016020">
    <property type="term" value="C:membrane"/>
    <property type="evidence" value="ECO:0007669"/>
    <property type="project" value="UniProtKB-SubCell"/>
</dbReference>
<evidence type="ECO:0000313" key="10">
    <source>
        <dbReference type="EMBL" id="GEO01179.1"/>
    </source>
</evidence>
<reference evidence="10 11" key="1">
    <citation type="submission" date="2019-07" db="EMBL/GenBank/DDBJ databases">
        <title>Whole genome shotgun sequence of Novosphingobium sediminis NBRC 106119.</title>
        <authorList>
            <person name="Hosoyama A."/>
            <person name="Uohara A."/>
            <person name="Ohji S."/>
            <person name="Ichikawa N."/>
        </authorList>
    </citation>
    <scope>NUCLEOTIDE SEQUENCE [LARGE SCALE GENOMIC DNA]</scope>
    <source>
        <strain evidence="10 11">NBRC 106119</strain>
    </source>
</reference>
<sequence length="106" mass="11809">MFDLGMDEIVLTAVVAIVAIGPKELPRALRLAGYWIGRMRRLSRAFHAGVDSMIREAEIKELEKNWSAGQDQVLAHYAEMERQAKEQSASLPPHSESAPPTHMPAE</sequence>
<dbReference type="Pfam" id="PF02416">
    <property type="entry name" value="TatA_B_E"/>
    <property type="match status" value="1"/>
</dbReference>
<dbReference type="GO" id="GO:0008320">
    <property type="term" value="F:protein transmembrane transporter activity"/>
    <property type="evidence" value="ECO:0007669"/>
    <property type="project" value="InterPro"/>
</dbReference>
<dbReference type="Proteomes" id="UP000321464">
    <property type="component" value="Unassembled WGS sequence"/>
</dbReference>
<name>A0A512AN91_9SPHN</name>
<evidence type="ECO:0008006" key="12">
    <source>
        <dbReference type="Google" id="ProtNLM"/>
    </source>
</evidence>
<keyword evidence="4" id="KW-0812">Transmembrane</keyword>
<comment type="subcellular location">
    <subcellularLocation>
        <location evidence="1">Membrane</location>
        <topology evidence="1">Single-pass membrane protein</topology>
    </subcellularLocation>
</comment>